<organism evidence="1 2">
    <name type="scientific">Ladona fulva</name>
    <name type="common">Scarce chaser dragonfly</name>
    <name type="synonym">Libellula fulva</name>
    <dbReference type="NCBI Taxonomy" id="123851"/>
    <lineage>
        <taxon>Eukaryota</taxon>
        <taxon>Metazoa</taxon>
        <taxon>Ecdysozoa</taxon>
        <taxon>Arthropoda</taxon>
        <taxon>Hexapoda</taxon>
        <taxon>Insecta</taxon>
        <taxon>Pterygota</taxon>
        <taxon>Palaeoptera</taxon>
        <taxon>Odonata</taxon>
        <taxon>Epiprocta</taxon>
        <taxon>Anisoptera</taxon>
        <taxon>Libelluloidea</taxon>
        <taxon>Libellulidae</taxon>
        <taxon>Ladona</taxon>
    </lineage>
</organism>
<accession>A0A8K0KSI9</accession>
<proteinExistence type="predicted"/>
<dbReference type="AlphaFoldDB" id="A0A8K0KSI9"/>
<dbReference type="Pfam" id="PF03564">
    <property type="entry name" value="DUF1759"/>
    <property type="match status" value="1"/>
</dbReference>
<reference evidence="1" key="1">
    <citation type="submission" date="2013-04" db="EMBL/GenBank/DDBJ databases">
        <authorList>
            <person name="Qu J."/>
            <person name="Murali S.C."/>
            <person name="Bandaranaike D."/>
            <person name="Bellair M."/>
            <person name="Blankenburg K."/>
            <person name="Chao H."/>
            <person name="Dinh H."/>
            <person name="Doddapaneni H."/>
            <person name="Downs B."/>
            <person name="Dugan-Rocha S."/>
            <person name="Elkadiri S."/>
            <person name="Gnanaolivu R.D."/>
            <person name="Hernandez B."/>
            <person name="Javaid M."/>
            <person name="Jayaseelan J.C."/>
            <person name="Lee S."/>
            <person name="Li M."/>
            <person name="Ming W."/>
            <person name="Munidasa M."/>
            <person name="Muniz J."/>
            <person name="Nguyen L."/>
            <person name="Ongeri F."/>
            <person name="Osuji N."/>
            <person name="Pu L.-L."/>
            <person name="Puazo M."/>
            <person name="Qu C."/>
            <person name="Quiroz J."/>
            <person name="Raj R."/>
            <person name="Weissenberger G."/>
            <person name="Xin Y."/>
            <person name="Zou X."/>
            <person name="Han Y."/>
            <person name="Richards S."/>
            <person name="Worley K."/>
            <person name="Muzny D."/>
            <person name="Gibbs R."/>
        </authorList>
    </citation>
    <scope>NUCLEOTIDE SEQUENCE</scope>
    <source>
        <strain evidence="1">Sampled in the wild</strain>
    </source>
</reference>
<dbReference type="EMBL" id="KZ310934">
    <property type="protein sequence ID" value="KAG8240057.1"/>
    <property type="molecule type" value="Genomic_DNA"/>
</dbReference>
<reference evidence="1" key="2">
    <citation type="submission" date="2017-10" db="EMBL/GenBank/DDBJ databases">
        <title>Ladona fulva Genome sequencing and assembly.</title>
        <authorList>
            <person name="Murali S."/>
            <person name="Richards S."/>
            <person name="Bandaranaike D."/>
            <person name="Bellair M."/>
            <person name="Blankenburg K."/>
            <person name="Chao H."/>
            <person name="Dinh H."/>
            <person name="Doddapaneni H."/>
            <person name="Dugan-Rocha S."/>
            <person name="Elkadiri S."/>
            <person name="Gnanaolivu R."/>
            <person name="Hernandez B."/>
            <person name="Skinner E."/>
            <person name="Javaid M."/>
            <person name="Lee S."/>
            <person name="Li M."/>
            <person name="Ming W."/>
            <person name="Munidasa M."/>
            <person name="Muniz J."/>
            <person name="Nguyen L."/>
            <person name="Hughes D."/>
            <person name="Osuji N."/>
            <person name="Pu L.-L."/>
            <person name="Puazo M."/>
            <person name="Qu C."/>
            <person name="Quiroz J."/>
            <person name="Raj R."/>
            <person name="Weissenberger G."/>
            <person name="Xin Y."/>
            <person name="Zou X."/>
            <person name="Han Y."/>
            <person name="Worley K."/>
            <person name="Muzny D."/>
            <person name="Gibbs R."/>
        </authorList>
    </citation>
    <scope>NUCLEOTIDE SEQUENCE</scope>
    <source>
        <strain evidence="1">Sampled in the wild</strain>
    </source>
</reference>
<keyword evidence="2" id="KW-1185">Reference proteome</keyword>
<dbReference type="OrthoDB" id="7762859at2759"/>
<evidence type="ECO:0000313" key="1">
    <source>
        <dbReference type="EMBL" id="KAG8240057.1"/>
    </source>
</evidence>
<gene>
    <name evidence="1" type="ORF">J437_LFUL019612</name>
</gene>
<evidence type="ECO:0000313" key="2">
    <source>
        <dbReference type="Proteomes" id="UP000792457"/>
    </source>
</evidence>
<comment type="caution">
    <text evidence="1">The sequence shown here is derived from an EMBL/GenBank/DDBJ whole genome shotgun (WGS) entry which is preliminary data.</text>
</comment>
<dbReference type="Proteomes" id="UP000792457">
    <property type="component" value="Unassembled WGS sequence"/>
</dbReference>
<dbReference type="InterPro" id="IPR005312">
    <property type="entry name" value="DUF1759"/>
</dbReference>
<name>A0A8K0KSI9_LADFU</name>
<sequence length="313" mass="35045">MSNKQSFQAKIAMFEAKYYNIKAIMATVILAEGSGSNKLGLTSPTHVSGAGMSRIALPKLNLVEFNGDLQAWQSFYDIFKASIHNSIEISVEKFMHLRSCIKGEPLSLVSSLPLAGANYSVAWDTLKSRYNQPSFLMNAYLEALLGLRLVEQAPEQLRMFTTLLIEYMDALSALGYQVEDWSFKGLSKNDRFPVAKDKRLCLSCLQSGHSVKTCRRQNPCQHCPFKHHSLLHFTPRDQDSPQTAVGVAHGKLAVIFEPTPKGEPIEVEALEIENIARCPKMEVQKQWPHISNLILADPLYYQPESIDIMLGAE</sequence>
<protein>
    <submittedName>
        <fullName evidence="1">Uncharacterized protein</fullName>
    </submittedName>
</protein>
<dbReference type="PANTHER" id="PTHR22954:SF3">
    <property type="entry name" value="PROTEIN CBG08539"/>
    <property type="match status" value="1"/>
</dbReference>
<dbReference type="PANTHER" id="PTHR22954">
    <property type="entry name" value="RETROVIRAL PROTEASE-RELATED"/>
    <property type="match status" value="1"/>
</dbReference>